<protein>
    <submittedName>
        <fullName evidence="2">Uncharacterized protein</fullName>
    </submittedName>
</protein>
<feature type="compositionally biased region" description="Low complexity" evidence="1">
    <location>
        <begin position="12"/>
        <end position="29"/>
    </location>
</feature>
<name>A0ABQ2V9J6_9ACTN</name>
<dbReference type="EMBL" id="BMRP01000015">
    <property type="protein sequence ID" value="GGU72675.1"/>
    <property type="molecule type" value="Genomic_DNA"/>
</dbReference>
<comment type="caution">
    <text evidence="2">The sequence shown here is derived from an EMBL/GenBank/DDBJ whole genome shotgun (WGS) entry which is preliminary data.</text>
</comment>
<evidence type="ECO:0000313" key="2">
    <source>
        <dbReference type="EMBL" id="GGU72675.1"/>
    </source>
</evidence>
<evidence type="ECO:0000256" key="1">
    <source>
        <dbReference type="SAM" id="MobiDB-lite"/>
    </source>
</evidence>
<evidence type="ECO:0000313" key="3">
    <source>
        <dbReference type="Proteomes" id="UP000654471"/>
    </source>
</evidence>
<feature type="region of interest" description="Disordered" evidence="1">
    <location>
        <begin position="1"/>
        <end position="67"/>
    </location>
</feature>
<accession>A0ABQ2V9J6</accession>
<organism evidence="2 3">
    <name type="scientific">Streptomyces albospinus</name>
    <dbReference type="NCBI Taxonomy" id="285515"/>
    <lineage>
        <taxon>Bacteria</taxon>
        <taxon>Bacillati</taxon>
        <taxon>Actinomycetota</taxon>
        <taxon>Actinomycetes</taxon>
        <taxon>Kitasatosporales</taxon>
        <taxon>Streptomycetaceae</taxon>
        <taxon>Streptomyces</taxon>
    </lineage>
</organism>
<gene>
    <name evidence="2" type="ORF">GCM10010211_43140</name>
</gene>
<dbReference type="Proteomes" id="UP000654471">
    <property type="component" value="Unassembled WGS sequence"/>
</dbReference>
<reference evidence="3" key="1">
    <citation type="journal article" date="2019" name="Int. J. Syst. Evol. Microbiol.">
        <title>The Global Catalogue of Microorganisms (GCM) 10K type strain sequencing project: providing services to taxonomists for standard genome sequencing and annotation.</title>
        <authorList>
            <consortium name="The Broad Institute Genomics Platform"/>
            <consortium name="The Broad Institute Genome Sequencing Center for Infectious Disease"/>
            <person name="Wu L."/>
            <person name="Ma J."/>
        </authorList>
    </citation>
    <scope>NUCLEOTIDE SEQUENCE [LARGE SCALE GENOMIC DNA]</scope>
    <source>
        <strain evidence="3">JCM 3399</strain>
    </source>
</reference>
<keyword evidence="3" id="KW-1185">Reference proteome</keyword>
<sequence length="119" mass="13201">MRKYIVPASPQARPRYSAASWARARSPTSQSHSIYRILAPASDNARANGGRWRPEGDSHRRSRPVPAPSACCDPICYTATALSWRRRRAVCARVPAAATYRSVEVAVTDPVLPRWGPSW</sequence>
<proteinExistence type="predicted"/>